<comment type="caution">
    <text evidence="1">The sequence shown here is derived from an EMBL/GenBank/DDBJ whole genome shotgun (WGS) entry which is preliminary data.</text>
</comment>
<organism evidence="1 2">
    <name type="scientific">Aliivibrio sifiae</name>
    <dbReference type="NCBI Taxonomy" id="566293"/>
    <lineage>
        <taxon>Bacteria</taxon>
        <taxon>Pseudomonadati</taxon>
        <taxon>Pseudomonadota</taxon>
        <taxon>Gammaproteobacteria</taxon>
        <taxon>Vibrionales</taxon>
        <taxon>Vibrionaceae</taxon>
        <taxon>Aliivibrio</taxon>
    </lineage>
</organism>
<reference evidence="1 2" key="1">
    <citation type="submission" date="2016-12" db="EMBL/GenBank/DDBJ databases">
        <title>Diversity of luminous bacteria.</title>
        <authorList>
            <person name="Yoshizawa S."/>
            <person name="Kogure K."/>
        </authorList>
    </citation>
    <scope>NUCLEOTIDE SEQUENCE [LARGE SCALE GENOMIC DNA]</scope>
    <source>
        <strain evidence="1 2">ATCC 33715</strain>
    </source>
</reference>
<gene>
    <name evidence="1" type="ORF">BTO22_13305</name>
</gene>
<evidence type="ECO:0008006" key="3">
    <source>
        <dbReference type="Google" id="ProtNLM"/>
    </source>
</evidence>
<evidence type="ECO:0000313" key="1">
    <source>
        <dbReference type="EMBL" id="PQJ85221.1"/>
    </source>
</evidence>
<sequence length="150" mass="17328">MSTILGSAVVAGIVAGIVTLRISERKISIENVTQQRQEWREKIRKLALNICSAYSSNETHKVKNYYVELQLLLNPDDNNDIEILDTVWKMHKGSEDHHLDIELSEKLALLLKHDWERAKSEAQLSIFRIVGTSRISYQSFKQKHVKNERS</sequence>
<dbReference type="EMBL" id="MSCO01000002">
    <property type="protein sequence ID" value="PQJ85221.1"/>
    <property type="molecule type" value="Genomic_DNA"/>
</dbReference>
<protein>
    <recommendedName>
        <fullName evidence="3">DUF2489 domain-containing protein</fullName>
    </recommendedName>
</protein>
<dbReference type="Proteomes" id="UP000239263">
    <property type="component" value="Unassembled WGS sequence"/>
</dbReference>
<name>A0A2S7X4N8_9GAMM</name>
<evidence type="ECO:0000313" key="2">
    <source>
        <dbReference type="Proteomes" id="UP000239263"/>
    </source>
</evidence>
<dbReference type="AlphaFoldDB" id="A0A2S7X4N8"/>
<accession>A0A2S7X4N8</accession>
<proteinExistence type="predicted"/>